<accession>A0A085U811</accession>
<reference evidence="1" key="1">
    <citation type="journal article" date="2015" name="Genome Announc.">
        <title>Complete Genome Sequence of Yersinia ruckeri Strain CSF007-82, Etiologic Agent of Red Mouth Disease in Salmonid Fish.</title>
        <authorList>
            <person name="Nelson M.C."/>
            <person name="LaPatra S.E."/>
            <person name="Welch T.J."/>
            <person name="Graf J."/>
        </authorList>
    </citation>
    <scope>NUCLEOTIDE SEQUENCE</scope>
    <source>
        <strain evidence="1">CSF007-82</strain>
    </source>
</reference>
<keyword evidence="3" id="KW-1185">Reference proteome</keyword>
<proteinExistence type="predicted"/>
<dbReference type="PATRIC" id="fig|29486.44.peg.1612"/>
<organism evidence="1">
    <name type="scientific">Yersinia ruckeri</name>
    <dbReference type="NCBI Taxonomy" id="29486"/>
    <lineage>
        <taxon>Bacteria</taxon>
        <taxon>Pseudomonadati</taxon>
        <taxon>Pseudomonadota</taxon>
        <taxon>Gammaproteobacteria</taxon>
        <taxon>Enterobacterales</taxon>
        <taxon>Yersiniaceae</taxon>
        <taxon>Yersinia</taxon>
    </lineage>
</organism>
<evidence type="ECO:0000313" key="3">
    <source>
        <dbReference type="Proteomes" id="UP000255169"/>
    </source>
</evidence>
<protein>
    <submittedName>
        <fullName evidence="1">Uncharacterized protein</fullName>
    </submittedName>
</protein>
<gene>
    <name evidence="1" type="ORF">CSF007_9850</name>
    <name evidence="2" type="ORF">NCTC10476_00183</name>
</gene>
<sequence length="48" mass="5416">MLASYQIISVIRLFLSNDAKPRILRQERPNTVMAKKFSVSSLIIGIPV</sequence>
<dbReference type="EMBL" id="UHJG01000001">
    <property type="protein sequence ID" value="SUP98724.1"/>
    <property type="molecule type" value="Genomic_DNA"/>
</dbReference>
<dbReference type="Proteomes" id="UP000255169">
    <property type="component" value="Unassembled WGS sequence"/>
</dbReference>
<name>A0A085U811_YERRU</name>
<reference evidence="2 3" key="2">
    <citation type="submission" date="2018-06" db="EMBL/GenBank/DDBJ databases">
        <authorList>
            <consortium name="Pathogen Informatics"/>
            <person name="Doyle S."/>
        </authorList>
    </citation>
    <scope>NUCLEOTIDE SEQUENCE [LARGE SCALE GENOMIC DNA]</scope>
    <source>
        <strain evidence="2 3">NCTC10476</strain>
    </source>
</reference>
<evidence type="ECO:0000313" key="2">
    <source>
        <dbReference type="EMBL" id="SUP98724.1"/>
    </source>
</evidence>
<dbReference type="EMBL" id="LN681231">
    <property type="protein sequence ID" value="CEK27720.1"/>
    <property type="molecule type" value="Genomic_DNA"/>
</dbReference>
<dbReference type="AlphaFoldDB" id="A0A085U811"/>
<evidence type="ECO:0000313" key="1">
    <source>
        <dbReference type="EMBL" id="CEK27720.1"/>
    </source>
</evidence>